<dbReference type="CDD" id="cd21792">
    <property type="entry name" value="Rad21_Rec8_M_NXP1-like"/>
    <property type="match status" value="1"/>
</dbReference>
<dbReference type="PANTHER" id="PTHR12585">
    <property type="entry name" value="SCC1 / RAD21 FAMILY MEMBER"/>
    <property type="match status" value="1"/>
</dbReference>
<dbReference type="GO" id="GO:0008278">
    <property type="term" value="C:cohesin complex"/>
    <property type="evidence" value="ECO:0007669"/>
    <property type="project" value="InterPro"/>
</dbReference>
<dbReference type="GO" id="GO:0005634">
    <property type="term" value="C:nucleus"/>
    <property type="evidence" value="ECO:0007669"/>
    <property type="project" value="UniProtKB-SubCell"/>
</dbReference>
<keyword evidence="10" id="KW-1185">Reference proteome</keyword>
<feature type="compositionally biased region" description="Polar residues" evidence="6">
    <location>
        <begin position="309"/>
        <end position="324"/>
    </location>
</feature>
<dbReference type="SUPFAM" id="SSF46785">
    <property type="entry name" value="Winged helix' DNA-binding domain"/>
    <property type="match status" value="1"/>
</dbReference>
<evidence type="ECO:0000256" key="5">
    <source>
        <dbReference type="ARBA" id="ARBA00023242"/>
    </source>
</evidence>
<protein>
    <recommendedName>
        <fullName evidence="11">Double-strand-break repair protein rad21</fullName>
    </recommendedName>
</protein>
<accession>A0A9Q0MHJ7</accession>
<evidence type="ECO:0000256" key="4">
    <source>
        <dbReference type="ARBA" id="ARBA00022454"/>
    </source>
</evidence>
<feature type="region of interest" description="Disordered" evidence="6">
    <location>
        <begin position="247"/>
        <end position="324"/>
    </location>
</feature>
<dbReference type="PANTHER" id="PTHR12585:SF69">
    <property type="entry name" value="FI11703P"/>
    <property type="match status" value="1"/>
</dbReference>
<dbReference type="OrthoDB" id="10071381at2759"/>
<dbReference type="Proteomes" id="UP001142055">
    <property type="component" value="Chromosome 1"/>
</dbReference>
<dbReference type="InterPro" id="IPR006910">
    <property type="entry name" value="Rad21_Rec8_N"/>
</dbReference>
<dbReference type="InterPro" id="IPR023093">
    <property type="entry name" value="ScpA-like_C"/>
</dbReference>
<proteinExistence type="inferred from homology"/>
<dbReference type="GO" id="GO:1990414">
    <property type="term" value="P:replication-born double-strand break repair via sister chromatid exchange"/>
    <property type="evidence" value="ECO:0007669"/>
    <property type="project" value="TreeGrafter"/>
</dbReference>
<feature type="domain" description="Rad21/Rec8-like protein N-terminal" evidence="8">
    <location>
        <begin position="1"/>
        <end position="102"/>
    </location>
</feature>
<sequence length="713" mass="79651">MFYSVFVLGKKGPLARVWLAAHWDKKITKAQILETNIVESVDSILQPRIKLSLRTSSHLLLGIVRIYARKTLYLLQDCQDAAFKIKSAFRPGVVDLPDGKTEAAISAITLPEMFDFINDIDLMPDPLLHLEPTTTANIRNITLAEDISSIHVDDPLLMNEVRDWSEIGSIGGGSINIKDTGDSMLNDSGISLKNNFDMFDRPALDDGFGGQIGSGIVDEDDVFGMPMPSQEEMGSMQKEEQLLSMGNGHIDLNDNAPNPISSRPNSAMSAASDSMSYDGGPPSIAASGPPFSPGSPAFPDDVDPFASTIDGTNDPSINNDKPNDQNLADTALSQNTMVLEPIDSQLGGLLQTRRKRRKKIGMVIDEVKTLSGEEMKAQLSDTSDIVTNLDLAPPNKMLMNWKKTGLSDKLFSLPERNIAAKVLFQFYSHNLITSRYDGNNENELNDEEALLLNHDVPDEEAEQPMYNGRMNHHQTLPELDDVEQHLSRLSPVHEMSAPRTPRAPKSPAPSRKRKKVEDKENKENTKRPRESRHEKSFNNHQLDHSEMYPHNESNLLQDISSIQDARAGSDIRGSSVIGNMNMEQPMFNETDEEKDDEDEDDIFDYGNGPMSVGPNEEMLPDETADQFEERMRTKRSNILLKHMGTQLEEAGHINFHNLVRNNKRKLVAQKFYALLVLKKQMAIELYQNPEMPYSELIVTKGLKYDEHVVSSVA</sequence>
<dbReference type="OMA" id="HEDYEFP"/>
<feature type="compositionally biased region" description="Low complexity" evidence="6">
    <location>
        <begin position="497"/>
        <end position="509"/>
    </location>
</feature>
<evidence type="ECO:0000256" key="1">
    <source>
        <dbReference type="ARBA" id="ARBA00004123"/>
    </source>
</evidence>
<evidence type="ECO:0000256" key="3">
    <source>
        <dbReference type="ARBA" id="ARBA00009870"/>
    </source>
</evidence>
<dbReference type="Gene3D" id="1.10.10.580">
    <property type="entry name" value="Structural maintenance of chromosome 1. Chain E"/>
    <property type="match status" value="1"/>
</dbReference>
<dbReference type="Pfam" id="PF04824">
    <property type="entry name" value="Rad21_Rec8"/>
    <property type="match status" value="1"/>
</dbReference>
<evidence type="ECO:0008006" key="11">
    <source>
        <dbReference type="Google" id="ProtNLM"/>
    </source>
</evidence>
<evidence type="ECO:0000256" key="6">
    <source>
        <dbReference type="SAM" id="MobiDB-lite"/>
    </source>
</evidence>
<dbReference type="Pfam" id="PF04825">
    <property type="entry name" value="Rad21_Rec8_N"/>
    <property type="match status" value="1"/>
</dbReference>
<name>A0A9Q0MHJ7_BLOTA</name>
<feature type="compositionally biased region" description="Low complexity" evidence="6">
    <location>
        <begin position="266"/>
        <end position="299"/>
    </location>
</feature>
<keyword evidence="5" id="KW-0539">Nucleus</keyword>
<dbReference type="EMBL" id="JAPWDV010000001">
    <property type="protein sequence ID" value="KAJ6223670.1"/>
    <property type="molecule type" value="Genomic_DNA"/>
</dbReference>
<feature type="compositionally biased region" description="Basic and acidic residues" evidence="6">
    <location>
        <begin position="515"/>
        <end position="540"/>
    </location>
</feature>
<comment type="caution">
    <text evidence="9">The sequence shown here is derived from an EMBL/GenBank/DDBJ whole genome shotgun (WGS) entry which is preliminary data.</text>
</comment>
<dbReference type="GO" id="GO:0003682">
    <property type="term" value="F:chromatin binding"/>
    <property type="evidence" value="ECO:0007669"/>
    <property type="project" value="TreeGrafter"/>
</dbReference>
<comment type="similarity">
    <text evidence="3">Belongs to the rad21 family.</text>
</comment>
<gene>
    <name evidence="9" type="ORF">RDWZM_002215</name>
</gene>
<dbReference type="InterPro" id="IPR036390">
    <property type="entry name" value="WH_DNA-bd_sf"/>
</dbReference>
<dbReference type="InterPro" id="IPR049589">
    <property type="entry name" value="NXP1_M-like"/>
</dbReference>
<feature type="compositionally biased region" description="Polar residues" evidence="6">
    <location>
        <begin position="255"/>
        <end position="265"/>
    </location>
</feature>
<dbReference type="GO" id="GO:0007062">
    <property type="term" value="P:sister chromatid cohesion"/>
    <property type="evidence" value="ECO:0007669"/>
    <property type="project" value="InterPro"/>
</dbReference>
<organism evidence="9 10">
    <name type="scientific">Blomia tropicalis</name>
    <name type="common">Mite</name>
    <dbReference type="NCBI Taxonomy" id="40697"/>
    <lineage>
        <taxon>Eukaryota</taxon>
        <taxon>Metazoa</taxon>
        <taxon>Ecdysozoa</taxon>
        <taxon>Arthropoda</taxon>
        <taxon>Chelicerata</taxon>
        <taxon>Arachnida</taxon>
        <taxon>Acari</taxon>
        <taxon>Acariformes</taxon>
        <taxon>Sarcoptiformes</taxon>
        <taxon>Astigmata</taxon>
        <taxon>Glycyphagoidea</taxon>
        <taxon>Echimyopodidae</taxon>
        <taxon>Blomia</taxon>
    </lineage>
</organism>
<reference evidence="9" key="1">
    <citation type="submission" date="2022-12" db="EMBL/GenBank/DDBJ databases">
        <title>Genome assemblies of Blomia tropicalis.</title>
        <authorList>
            <person name="Cui Y."/>
        </authorList>
    </citation>
    <scope>NUCLEOTIDE SEQUENCE</scope>
    <source>
        <tissue evidence="9">Adult mites</tissue>
    </source>
</reference>
<comment type="subcellular location">
    <subcellularLocation>
        <location evidence="2">Chromosome</location>
    </subcellularLocation>
    <subcellularLocation>
        <location evidence="1">Nucleus</location>
    </subcellularLocation>
</comment>
<evidence type="ECO:0000259" key="7">
    <source>
        <dbReference type="Pfam" id="PF04824"/>
    </source>
</evidence>
<dbReference type="InterPro" id="IPR006909">
    <property type="entry name" value="Rad21/Rec8_C_eu"/>
</dbReference>
<dbReference type="AlphaFoldDB" id="A0A9Q0MHJ7"/>
<evidence type="ECO:0000313" key="10">
    <source>
        <dbReference type="Proteomes" id="UP001142055"/>
    </source>
</evidence>
<feature type="region of interest" description="Disordered" evidence="6">
    <location>
        <begin position="491"/>
        <end position="540"/>
    </location>
</feature>
<keyword evidence="4" id="KW-0158">Chromosome</keyword>
<evidence type="ECO:0000313" key="9">
    <source>
        <dbReference type="EMBL" id="KAJ6223670.1"/>
    </source>
</evidence>
<evidence type="ECO:0000256" key="2">
    <source>
        <dbReference type="ARBA" id="ARBA00004286"/>
    </source>
</evidence>
<evidence type="ECO:0000259" key="8">
    <source>
        <dbReference type="Pfam" id="PF04825"/>
    </source>
</evidence>
<feature type="domain" description="Rad21/Rec8-like protein C-terminal eukaryotic" evidence="7">
    <location>
        <begin position="654"/>
        <end position="703"/>
    </location>
</feature>
<dbReference type="InterPro" id="IPR039781">
    <property type="entry name" value="Rad21/Rec8-like"/>
</dbReference>